<dbReference type="KEGG" id="svt:SVTN_40480"/>
<geneLocation type="plasmid" evidence="1 2">
    <name>pSVL1</name>
</geneLocation>
<keyword evidence="2" id="KW-1185">Reference proteome</keyword>
<accession>A0A0B5ID59</accession>
<organism evidence="1 2">
    <name type="scientific">Streptomyces vietnamensis</name>
    <dbReference type="NCBI Taxonomy" id="362257"/>
    <lineage>
        <taxon>Bacteria</taxon>
        <taxon>Bacillati</taxon>
        <taxon>Actinomycetota</taxon>
        <taxon>Actinomycetes</taxon>
        <taxon>Kitasatosporales</taxon>
        <taxon>Streptomycetaceae</taxon>
        <taxon>Streptomyces</taxon>
    </lineage>
</organism>
<evidence type="ECO:0000313" key="1">
    <source>
        <dbReference type="EMBL" id="AJF70446.1"/>
    </source>
</evidence>
<dbReference type="RefSeq" id="WP_041134915.1">
    <property type="nucleotide sequence ID" value="NZ_CP010408.1"/>
</dbReference>
<dbReference type="AlphaFoldDB" id="A0A0B5ID59"/>
<evidence type="ECO:0000313" key="2">
    <source>
        <dbReference type="Proteomes" id="UP000031774"/>
    </source>
</evidence>
<keyword evidence="1" id="KW-0614">Plasmid</keyword>
<name>A0A0B5ID59_9ACTN</name>
<reference evidence="1 2" key="1">
    <citation type="submission" date="2014-12" db="EMBL/GenBank/DDBJ databases">
        <title>Complete genome sequence of Streptomyces vietnamensis strain GIMV4.0001, a genetic manipulable producer of the benzoisochromanequinone antibiotic granaticin.</title>
        <authorList>
            <person name="Deng M.R."/>
            <person name="Guo J."/>
            <person name="Ma L.Y."/>
            <person name="Feng G.D."/>
            <person name="Mo C.Y."/>
            <person name="Zhu H.H."/>
        </authorList>
    </citation>
    <scope>NUCLEOTIDE SEQUENCE [LARGE SCALE GENOMIC DNA]</scope>
    <source>
        <strain evidence="2">GIMV4.0001</strain>
        <plasmid evidence="1 2">pSVL1</plasmid>
    </source>
</reference>
<dbReference type="HOGENOM" id="CLU_2959099_0_0_11"/>
<proteinExistence type="predicted"/>
<dbReference type="EMBL" id="CP010408">
    <property type="protein sequence ID" value="AJF70446.1"/>
    <property type="molecule type" value="Genomic_DNA"/>
</dbReference>
<dbReference type="Proteomes" id="UP000031774">
    <property type="component" value="Plasmid pSVL1"/>
</dbReference>
<protein>
    <submittedName>
        <fullName evidence="1">Uncharacterized protein</fullName>
    </submittedName>
</protein>
<sequence>MVLHYCSDEDEHGIPRHRFTLLTGDDPTPVPITNVGQIHEDLARRAVALTAGTEVPSAV</sequence>
<gene>
    <name evidence="1" type="ORF">SVTN_40480</name>
</gene>